<dbReference type="InterPro" id="IPR002487">
    <property type="entry name" value="TF_Kbox"/>
</dbReference>
<accession>A0A5C7HBU9</accession>
<dbReference type="Proteomes" id="UP000323000">
    <property type="component" value="Chromosome 9"/>
</dbReference>
<dbReference type="Pfam" id="PF01486">
    <property type="entry name" value="K-box"/>
    <property type="match status" value="1"/>
</dbReference>
<name>A0A5C7HBU9_9ROSI</name>
<reference evidence="4" key="1">
    <citation type="journal article" date="2019" name="Gigascience">
        <title>De novo genome assembly of the endangered Acer yangbiense, a plant species with extremely small populations endemic to Yunnan Province, China.</title>
        <authorList>
            <person name="Yang J."/>
            <person name="Wariss H.M."/>
            <person name="Tao L."/>
            <person name="Zhang R."/>
            <person name="Yun Q."/>
            <person name="Hollingsworth P."/>
            <person name="Dao Z."/>
            <person name="Luo G."/>
            <person name="Guo H."/>
            <person name="Ma Y."/>
            <person name="Sun W."/>
        </authorList>
    </citation>
    <scope>NUCLEOTIDE SEQUENCE [LARGE SCALE GENOMIC DNA]</scope>
    <source>
        <strain evidence="4">cv. Malutang</strain>
    </source>
</reference>
<sequence>MRYSKGAPPMLLVQKVSAVHALVEMERIIARYRNEVGLPHSTHEELRTVEVESWKSEIAELEKSINILETRLRHFSGEDISNLGVNELKQLERQLKIGMDRILSKKQDHVISEEINLLKNRETDLQEENLRLQQRVRTEKLLIFYESGAWRCYLHYSNATRAGYVCMKIVGKNAMLRSSGCLVE</sequence>
<proteinExistence type="predicted"/>
<dbReference type="AlphaFoldDB" id="A0A5C7HBU9"/>
<feature type="coiled-coil region" evidence="1">
    <location>
        <begin position="51"/>
        <end position="78"/>
    </location>
</feature>
<gene>
    <name evidence="3" type="ORF">EZV62_019647</name>
</gene>
<evidence type="ECO:0000256" key="1">
    <source>
        <dbReference type="SAM" id="Coils"/>
    </source>
</evidence>
<dbReference type="GO" id="GO:0005634">
    <property type="term" value="C:nucleus"/>
    <property type="evidence" value="ECO:0007669"/>
    <property type="project" value="InterPro"/>
</dbReference>
<keyword evidence="4" id="KW-1185">Reference proteome</keyword>
<evidence type="ECO:0000313" key="4">
    <source>
        <dbReference type="Proteomes" id="UP000323000"/>
    </source>
</evidence>
<dbReference type="GO" id="GO:0003700">
    <property type="term" value="F:DNA-binding transcription factor activity"/>
    <property type="evidence" value="ECO:0007669"/>
    <property type="project" value="InterPro"/>
</dbReference>
<evidence type="ECO:0000259" key="2">
    <source>
        <dbReference type="PROSITE" id="PS51297"/>
    </source>
</evidence>
<keyword evidence="1" id="KW-0175">Coiled coil</keyword>
<evidence type="ECO:0000313" key="3">
    <source>
        <dbReference type="EMBL" id="TXG54391.1"/>
    </source>
</evidence>
<protein>
    <recommendedName>
        <fullName evidence="2">K-box domain-containing protein</fullName>
    </recommendedName>
</protein>
<feature type="domain" description="K-box" evidence="2">
    <location>
        <begin position="51"/>
        <end position="142"/>
    </location>
</feature>
<comment type="caution">
    <text evidence="3">The sequence shown here is derived from an EMBL/GenBank/DDBJ whole genome shotgun (WGS) entry which is preliminary data.</text>
</comment>
<dbReference type="OrthoDB" id="1898716at2759"/>
<organism evidence="3 4">
    <name type="scientific">Acer yangbiense</name>
    <dbReference type="NCBI Taxonomy" id="1000413"/>
    <lineage>
        <taxon>Eukaryota</taxon>
        <taxon>Viridiplantae</taxon>
        <taxon>Streptophyta</taxon>
        <taxon>Embryophyta</taxon>
        <taxon>Tracheophyta</taxon>
        <taxon>Spermatophyta</taxon>
        <taxon>Magnoliopsida</taxon>
        <taxon>eudicotyledons</taxon>
        <taxon>Gunneridae</taxon>
        <taxon>Pentapetalae</taxon>
        <taxon>rosids</taxon>
        <taxon>malvids</taxon>
        <taxon>Sapindales</taxon>
        <taxon>Sapindaceae</taxon>
        <taxon>Hippocastanoideae</taxon>
        <taxon>Acereae</taxon>
        <taxon>Acer</taxon>
    </lineage>
</organism>
<dbReference type="PROSITE" id="PS51297">
    <property type="entry name" value="K_BOX"/>
    <property type="match status" value="1"/>
</dbReference>
<dbReference type="EMBL" id="VAHF01000009">
    <property type="protein sequence ID" value="TXG54391.1"/>
    <property type="molecule type" value="Genomic_DNA"/>
</dbReference>